<keyword evidence="7" id="KW-0503">Monooxygenase</keyword>
<evidence type="ECO:0000256" key="2">
    <source>
        <dbReference type="ARBA" id="ARBA00004613"/>
    </source>
</evidence>
<comment type="subcellular location">
    <subcellularLocation>
        <location evidence="2">Secreted</location>
    </subcellularLocation>
</comment>
<gene>
    <name evidence="7" type="ORF">K460DRAFT_288562</name>
</gene>
<dbReference type="PANTHER" id="PTHR33353:SF34">
    <property type="entry name" value="ENDO-BETA-1,4-GLUCANASE D"/>
    <property type="match status" value="1"/>
</dbReference>
<dbReference type="EMBL" id="ML976617">
    <property type="protein sequence ID" value="KAF1843181.1"/>
    <property type="molecule type" value="Genomic_DNA"/>
</dbReference>
<dbReference type="Gene3D" id="2.70.50.70">
    <property type="match status" value="1"/>
</dbReference>
<dbReference type="GeneID" id="63846308"/>
<dbReference type="InterPro" id="IPR049892">
    <property type="entry name" value="AA9"/>
</dbReference>
<keyword evidence="8" id="KW-1185">Reference proteome</keyword>
<feature type="signal peptide" evidence="5">
    <location>
        <begin position="1"/>
        <end position="20"/>
    </location>
</feature>
<comment type="cofactor">
    <cofactor evidence="1">
        <name>Cu(2+)</name>
        <dbReference type="ChEBI" id="CHEBI:29036"/>
    </cofactor>
</comment>
<keyword evidence="4" id="KW-1015">Disulfide bond</keyword>
<evidence type="ECO:0000256" key="5">
    <source>
        <dbReference type="SAM" id="SignalP"/>
    </source>
</evidence>
<keyword evidence="5" id="KW-0732">Signal</keyword>
<dbReference type="GO" id="GO:0005576">
    <property type="term" value="C:extracellular region"/>
    <property type="evidence" value="ECO:0007669"/>
    <property type="project" value="UniProtKB-SubCell"/>
</dbReference>
<organism evidence="7 8">
    <name type="scientific">Cucurbitaria berberidis CBS 394.84</name>
    <dbReference type="NCBI Taxonomy" id="1168544"/>
    <lineage>
        <taxon>Eukaryota</taxon>
        <taxon>Fungi</taxon>
        <taxon>Dikarya</taxon>
        <taxon>Ascomycota</taxon>
        <taxon>Pezizomycotina</taxon>
        <taxon>Dothideomycetes</taxon>
        <taxon>Pleosporomycetidae</taxon>
        <taxon>Pleosporales</taxon>
        <taxon>Pleosporineae</taxon>
        <taxon>Cucurbitariaceae</taxon>
        <taxon>Cucurbitaria</taxon>
    </lineage>
</organism>
<dbReference type="OrthoDB" id="4849160at2759"/>
<accession>A0A9P4GCU3</accession>
<keyword evidence="3" id="KW-0964">Secreted</keyword>
<feature type="domain" description="Auxiliary Activity family 9 catalytic" evidence="6">
    <location>
        <begin position="19"/>
        <end position="242"/>
    </location>
</feature>
<dbReference type="AlphaFoldDB" id="A0A9P4GCU3"/>
<comment type="caution">
    <text evidence="7">The sequence shown here is derived from an EMBL/GenBank/DDBJ whole genome shotgun (WGS) entry which is preliminary data.</text>
</comment>
<evidence type="ECO:0000259" key="6">
    <source>
        <dbReference type="Pfam" id="PF03443"/>
    </source>
</evidence>
<dbReference type="GO" id="GO:0004497">
    <property type="term" value="F:monooxygenase activity"/>
    <property type="evidence" value="ECO:0007669"/>
    <property type="project" value="UniProtKB-KW"/>
</dbReference>
<evidence type="ECO:0000313" key="7">
    <source>
        <dbReference type="EMBL" id="KAF1843181.1"/>
    </source>
</evidence>
<keyword evidence="7" id="KW-0560">Oxidoreductase</keyword>
<evidence type="ECO:0000256" key="4">
    <source>
        <dbReference type="ARBA" id="ARBA00023157"/>
    </source>
</evidence>
<reference evidence="7" key="1">
    <citation type="submission" date="2020-01" db="EMBL/GenBank/DDBJ databases">
        <authorList>
            <consortium name="DOE Joint Genome Institute"/>
            <person name="Haridas S."/>
            <person name="Albert R."/>
            <person name="Binder M."/>
            <person name="Bloem J."/>
            <person name="Labutti K."/>
            <person name="Salamov A."/>
            <person name="Andreopoulos B."/>
            <person name="Baker S.E."/>
            <person name="Barry K."/>
            <person name="Bills G."/>
            <person name="Bluhm B.H."/>
            <person name="Cannon C."/>
            <person name="Castanera R."/>
            <person name="Culley D.E."/>
            <person name="Daum C."/>
            <person name="Ezra D."/>
            <person name="Gonzalez J.B."/>
            <person name="Henrissat B."/>
            <person name="Kuo A."/>
            <person name="Liang C."/>
            <person name="Lipzen A."/>
            <person name="Lutzoni F."/>
            <person name="Magnuson J."/>
            <person name="Mondo S."/>
            <person name="Nolan M."/>
            <person name="Ohm R."/>
            <person name="Pangilinan J."/>
            <person name="Park H.-J."/>
            <person name="Ramirez L."/>
            <person name="Alfaro M."/>
            <person name="Sun H."/>
            <person name="Tritt A."/>
            <person name="Yoshinaga Y."/>
            <person name="Zwiers L.-H."/>
            <person name="Turgeon B.G."/>
            <person name="Goodwin S.B."/>
            <person name="Spatafora J.W."/>
            <person name="Crous P.W."/>
            <person name="Grigoriev I.V."/>
        </authorList>
    </citation>
    <scope>NUCLEOTIDE SEQUENCE</scope>
    <source>
        <strain evidence="7">CBS 394.84</strain>
    </source>
</reference>
<dbReference type="InterPro" id="IPR005103">
    <property type="entry name" value="AA9_LPMO"/>
</dbReference>
<name>A0A9P4GCU3_9PLEO</name>
<dbReference type="Pfam" id="PF03443">
    <property type="entry name" value="AA9"/>
    <property type="match status" value="1"/>
</dbReference>
<dbReference type="RefSeq" id="XP_040785744.1">
    <property type="nucleotide sequence ID" value="XM_040929056.1"/>
</dbReference>
<sequence length="273" mass="30087">MYQELTFVFFSLFQLIAAHGRITNITTSTGSVYPGWDPEFAKQPTPAPQLAAWTSSNLGNIFVPPSRFNTTDIACHYDAVPGALHVNTTAGDTLKLQWNEWPTSHVGPVLTYLAECNGSCASVEKSSLKWVKIDELGWLNSTGWDTLKLGGTWATDVLIANHFTWTIKIPAALASGNYVVRHEIIALHVAEQLDGAQMYPQCFNIRVANEEGRGEQKLEGGVMGTKMYGMRDGGILVDVHKKIAGYEIPGPKLWSGAMKTRQPNVRKLVRRNA</sequence>
<dbReference type="PANTHER" id="PTHR33353">
    <property type="entry name" value="PUTATIVE (AFU_ORTHOLOGUE AFUA_1G12560)-RELATED"/>
    <property type="match status" value="1"/>
</dbReference>
<protein>
    <submittedName>
        <fullName evidence="7">Lytic polysaccharide monooxygenase</fullName>
    </submittedName>
</protein>
<proteinExistence type="predicted"/>
<evidence type="ECO:0000313" key="8">
    <source>
        <dbReference type="Proteomes" id="UP000800039"/>
    </source>
</evidence>
<evidence type="ECO:0000256" key="1">
    <source>
        <dbReference type="ARBA" id="ARBA00001973"/>
    </source>
</evidence>
<feature type="chain" id="PRO_5040232993" evidence="5">
    <location>
        <begin position="21"/>
        <end position="273"/>
    </location>
</feature>
<dbReference type="CDD" id="cd21175">
    <property type="entry name" value="LPMO_AA9"/>
    <property type="match status" value="1"/>
</dbReference>
<evidence type="ECO:0000256" key="3">
    <source>
        <dbReference type="ARBA" id="ARBA00022525"/>
    </source>
</evidence>
<dbReference type="Proteomes" id="UP000800039">
    <property type="component" value="Unassembled WGS sequence"/>
</dbReference>